<feature type="signal peptide" evidence="4">
    <location>
        <begin position="1"/>
        <end position="20"/>
    </location>
</feature>
<sequence length="608" mass="65807">MTAFNMLLLFIFCFSRIAIALSIVPSLAHIPLGVRAACRVSLANNITQCSDIFLQLPEYIPSSALPEICTLDCDNALSSTYADVLSRCGTDAVDITVNDTVVGTFTPLDLAGDGFCKEALEDVTDDELCSDCYMKSIQLEINRPFQDGAYHPDDFNSLKESCGIPTTSFPVDPTTTGNPPTTTPTCTSFHTANAEDTVNSIAESLSVATDRLLTYNGLPLNFNGPFSTVTELCLDEVSKCLIHQVVAADTCSSLVTLSGDAVDEFMLQSWNPTIGVDCANLESMLGKYICIGPPGQTDKFTPVVPSTTSNPITTPTDTYTWGEAPDSLTNPINFTTTWLFPTDGPIISTVTADTPPAESVAATLERIKFCPFNDEFNSTIWDEGLDEEEYHLHSWDLPVECTDEHWDPYCYPDPNDPILPSPVDIPSSCYPTITTIIPEGWVEPPGPTHTGIPEDCNKWHMVSTGDGCASIAAKFNIPLATFYEYNPSINAQCGNLVAGFVVCVRIWVEPTDTATVTPTPTTTAGPPGPIETGTSPTCTKWHLLAEGKRRAEENLVSYDPKLTDTPSDDSCESVAAEYGIIVSRFRQLNRSVDSECNNLIVGNAYCVG</sequence>
<evidence type="ECO:0000256" key="4">
    <source>
        <dbReference type="SAM" id="SignalP"/>
    </source>
</evidence>
<dbReference type="PANTHER" id="PTHR34997:SF2">
    <property type="entry name" value="LYSM DOMAIN-CONTAINING PROTEIN-RELATED"/>
    <property type="match status" value="1"/>
</dbReference>
<dbReference type="InterPro" id="IPR052210">
    <property type="entry name" value="LysM1-like"/>
</dbReference>
<accession>A0A2B7YZW7</accession>
<feature type="domain" description="LysM" evidence="5">
    <location>
        <begin position="560"/>
        <end position="607"/>
    </location>
</feature>
<reference evidence="6 7" key="1">
    <citation type="submission" date="2017-10" db="EMBL/GenBank/DDBJ databases">
        <title>Comparative genomics in systemic dimorphic fungi from Ajellomycetaceae.</title>
        <authorList>
            <person name="Munoz J.F."/>
            <person name="Mcewen J.G."/>
            <person name="Clay O.K."/>
            <person name="Cuomo C.A."/>
        </authorList>
    </citation>
    <scope>NUCLEOTIDE SEQUENCE [LARGE SCALE GENOMIC DNA]</scope>
    <source>
        <strain evidence="6 7">UAMH7299</strain>
    </source>
</reference>
<feature type="chain" id="PRO_5012970836" description="LysM domain-containing protein" evidence="4">
    <location>
        <begin position="21"/>
        <end position="608"/>
    </location>
</feature>
<name>A0A2B7YZW7_POLH7</name>
<keyword evidence="3" id="KW-0843">Virulence</keyword>
<keyword evidence="7" id="KW-1185">Reference proteome</keyword>
<dbReference type="Gene3D" id="3.10.350.10">
    <property type="entry name" value="LysM domain"/>
    <property type="match status" value="3"/>
</dbReference>
<keyword evidence="1" id="KW-0147">Chitin-binding</keyword>
<gene>
    <name evidence="6" type="ORF">AJ80_01183</name>
</gene>
<dbReference type="InterPro" id="IPR018392">
    <property type="entry name" value="LysM"/>
</dbReference>
<dbReference type="SMART" id="SM00257">
    <property type="entry name" value="LysM"/>
    <property type="match status" value="3"/>
</dbReference>
<dbReference type="InterPro" id="IPR036779">
    <property type="entry name" value="LysM_dom_sf"/>
</dbReference>
<evidence type="ECO:0000259" key="5">
    <source>
        <dbReference type="PROSITE" id="PS51782"/>
    </source>
</evidence>
<dbReference type="AlphaFoldDB" id="A0A2B7YZW7"/>
<dbReference type="Proteomes" id="UP000224634">
    <property type="component" value="Unassembled WGS sequence"/>
</dbReference>
<protein>
    <recommendedName>
        <fullName evidence="5">LysM domain-containing protein</fullName>
    </recommendedName>
</protein>
<proteinExistence type="predicted"/>
<dbReference type="EMBL" id="PDNA01000009">
    <property type="protein sequence ID" value="PGH27226.1"/>
    <property type="molecule type" value="Genomic_DNA"/>
</dbReference>
<keyword evidence="2 4" id="KW-0732">Signal</keyword>
<dbReference type="PROSITE" id="PS51782">
    <property type="entry name" value="LYSM"/>
    <property type="match status" value="3"/>
</dbReference>
<dbReference type="GO" id="GO:0008061">
    <property type="term" value="F:chitin binding"/>
    <property type="evidence" value="ECO:0007669"/>
    <property type="project" value="UniProtKB-KW"/>
</dbReference>
<evidence type="ECO:0000256" key="2">
    <source>
        <dbReference type="ARBA" id="ARBA00022729"/>
    </source>
</evidence>
<dbReference type="STRING" id="1447883.A0A2B7YZW7"/>
<dbReference type="Pfam" id="PF01476">
    <property type="entry name" value="LysM"/>
    <property type="match status" value="2"/>
</dbReference>
<organism evidence="6 7">
    <name type="scientific">Polytolypa hystricis (strain UAMH7299)</name>
    <dbReference type="NCBI Taxonomy" id="1447883"/>
    <lineage>
        <taxon>Eukaryota</taxon>
        <taxon>Fungi</taxon>
        <taxon>Dikarya</taxon>
        <taxon>Ascomycota</taxon>
        <taxon>Pezizomycotina</taxon>
        <taxon>Eurotiomycetes</taxon>
        <taxon>Eurotiomycetidae</taxon>
        <taxon>Onygenales</taxon>
        <taxon>Onygenales incertae sedis</taxon>
        <taxon>Polytolypa</taxon>
    </lineage>
</organism>
<dbReference type="SUPFAM" id="SSF54106">
    <property type="entry name" value="LysM domain"/>
    <property type="match status" value="1"/>
</dbReference>
<dbReference type="OrthoDB" id="4173988at2759"/>
<dbReference type="CDD" id="cd00118">
    <property type="entry name" value="LysM"/>
    <property type="match status" value="2"/>
</dbReference>
<evidence type="ECO:0000256" key="3">
    <source>
        <dbReference type="ARBA" id="ARBA00023026"/>
    </source>
</evidence>
<dbReference type="PANTHER" id="PTHR34997">
    <property type="entry name" value="AM15"/>
    <property type="match status" value="1"/>
</dbReference>
<feature type="domain" description="LysM" evidence="5">
    <location>
        <begin position="458"/>
        <end position="504"/>
    </location>
</feature>
<evidence type="ECO:0000313" key="6">
    <source>
        <dbReference type="EMBL" id="PGH27226.1"/>
    </source>
</evidence>
<evidence type="ECO:0000256" key="1">
    <source>
        <dbReference type="ARBA" id="ARBA00022669"/>
    </source>
</evidence>
<feature type="domain" description="LysM" evidence="5">
    <location>
        <begin position="188"/>
        <end position="234"/>
    </location>
</feature>
<evidence type="ECO:0000313" key="7">
    <source>
        <dbReference type="Proteomes" id="UP000224634"/>
    </source>
</evidence>
<comment type="caution">
    <text evidence="6">The sequence shown here is derived from an EMBL/GenBank/DDBJ whole genome shotgun (WGS) entry which is preliminary data.</text>
</comment>